<comment type="similarity">
    <text evidence="1 2">Belongs to the UPF0102 family.</text>
</comment>
<dbReference type="InterPro" id="IPR003509">
    <property type="entry name" value="UPF0102_YraN-like"/>
</dbReference>
<dbReference type="Pfam" id="PF02021">
    <property type="entry name" value="UPF0102"/>
    <property type="match status" value="1"/>
</dbReference>
<evidence type="ECO:0000256" key="2">
    <source>
        <dbReference type="HAMAP-Rule" id="MF_00048"/>
    </source>
</evidence>
<reference evidence="3 4" key="1">
    <citation type="submission" date="2018-06" db="EMBL/GenBank/DDBJ databases">
        <title>Mucibacter soli gen. nov., sp. nov., a new member of the family Chitinophagaceae producing mucin.</title>
        <authorList>
            <person name="Kim M.-K."/>
            <person name="Park S."/>
            <person name="Kim T.-S."/>
            <person name="Joung Y."/>
            <person name="Han J.-H."/>
            <person name="Kim S.B."/>
        </authorList>
    </citation>
    <scope>NUCLEOTIDE SEQUENCE [LARGE SCALE GENOMIC DNA]</scope>
    <source>
        <strain evidence="3 4">R1-15</strain>
    </source>
</reference>
<dbReference type="InterPro" id="IPR011856">
    <property type="entry name" value="tRNA_endonuc-like_dom_sf"/>
</dbReference>
<dbReference type="AlphaFoldDB" id="A0A2W2A6I2"/>
<organism evidence="3 4">
    <name type="scientific">Taibaiella soli</name>
    <dbReference type="NCBI Taxonomy" id="1649169"/>
    <lineage>
        <taxon>Bacteria</taxon>
        <taxon>Pseudomonadati</taxon>
        <taxon>Bacteroidota</taxon>
        <taxon>Chitinophagia</taxon>
        <taxon>Chitinophagales</taxon>
        <taxon>Chitinophagaceae</taxon>
        <taxon>Taibaiella</taxon>
    </lineage>
</organism>
<keyword evidence="4" id="KW-1185">Reference proteome</keyword>
<gene>
    <name evidence="3" type="ORF">DN068_20810</name>
</gene>
<comment type="caution">
    <text evidence="3">The sequence shown here is derived from an EMBL/GenBank/DDBJ whole genome shotgun (WGS) entry which is preliminary data.</text>
</comment>
<dbReference type="GO" id="GO:0003676">
    <property type="term" value="F:nucleic acid binding"/>
    <property type="evidence" value="ECO:0007669"/>
    <property type="project" value="InterPro"/>
</dbReference>
<dbReference type="InterPro" id="IPR011335">
    <property type="entry name" value="Restrct_endonuc-II-like"/>
</dbReference>
<dbReference type="SUPFAM" id="SSF52980">
    <property type="entry name" value="Restriction endonuclease-like"/>
    <property type="match status" value="1"/>
</dbReference>
<dbReference type="Proteomes" id="UP000248745">
    <property type="component" value="Unassembled WGS sequence"/>
</dbReference>
<evidence type="ECO:0000313" key="4">
    <source>
        <dbReference type="Proteomes" id="UP000248745"/>
    </source>
</evidence>
<dbReference type="RefSeq" id="WP_111000887.1">
    <property type="nucleotide sequence ID" value="NZ_QKTW01000028.1"/>
</dbReference>
<dbReference type="OrthoDB" id="9802516at2"/>
<dbReference type="HAMAP" id="MF_00048">
    <property type="entry name" value="UPF0102"/>
    <property type="match status" value="1"/>
</dbReference>
<dbReference type="CDD" id="cd20736">
    <property type="entry name" value="PoNe_Nuclease"/>
    <property type="match status" value="1"/>
</dbReference>
<accession>A0A2W2A6I2</accession>
<dbReference type="Gene3D" id="3.40.1350.10">
    <property type="match status" value="1"/>
</dbReference>
<evidence type="ECO:0000313" key="3">
    <source>
        <dbReference type="EMBL" id="PZF70871.1"/>
    </source>
</evidence>
<dbReference type="PANTHER" id="PTHR34039:SF1">
    <property type="entry name" value="UPF0102 PROTEIN YRAN"/>
    <property type="match status" value="1"/>
</dbReference>
<dbReference type="EMBL" id="QKTW01000028">
    <property type="protein sequence ID" value="PZF70871.1"/>
    <property type="molecule type" value="Genomic_DNA"/>
</dbReference>
<dbReference type="NCBIfam" id="NF009154">
    <property type="entry name" value="PRK12497.3-3"/>
    <property type="match status" value="1"/>
</dbReference>
<protein>
    <recommendedName>
        <fullName evidence="2">UPF0102 protein DN068_20810</fullName>
    </recommendedName>
</protein>
<name>A0A2W2A6I2_9BACT</name>
<dbReference type="PANTHER" id="PTHR34039">
    <property type="entry name" value="UPF0102 PROTEIN YRAN"/>
    <property type="match status" value="1"/>
</dbReference>
<evidence type="ECO:0000256" key="1">
    <source>
        <dbReference type="ARBA" id="ARBA00006738"/>
    </source>
</evidence>
<proteinExistence type="inferred from homology"/>
<sequence>MAKHNETGIKGEQIAENFLLNLGMTMLERNWRHGKKEVDLIFSCGETLILVEVKTRSSFDFGFPEEAVNPRKQAFLKEAAAAYFDANPNFSEIRFDIVSVLVANDHIKEILHFEDAFY</sequence>